<evidence type="ECO:0000313" key="13">
    <source>
        <dbReference type="Proteomes" id="UP000076532"/>
    </source>
</evidence>
<dbReference type="CDD" id="cd00598">
    <property type="entry name" value="GH18_chitinase-like"/>
    <property type="match status" value="1"/>
</dbReference>
<evidence type="ECO:0000313" key="12">
    <source>
        <dbReference type="EMBL" id="KZP29177.1"/>
    </source>
</evidence>
<dbReference type="InterPro" id="IPR001223">
    <property type="entry name" value="Glyco_hydro18_cat"/>
</dbReference>
<keyword evidence="3" id="KW-0146">Chitin degradation</keyword>
<keyword evidence="10" id="KW-0732">Signal</keyword>
<accession>A0A166S9D0</accession>
<gene>
    <name evidence="12" type="ORF">FIBSPDRAFT_852013</name>
</gene>
<dbReference type="EMBL" id="KV417500">
    <property type="protein sequence ID" value="KZP29177.1"/>
    <property type="molecule type" value="Genomic_DNA"/>
</dbReference>
<evidence type="ECO:0000259" key="11">
    <source>
        <dbReference type="PROSITE" id="PS51910"/>
    </source>
</evidence>
<keyword evidence="5 7" id="KW-0326">Glycosidase</keyword>
<dbReference type="PROSITE" id="PS51910">
    <property type="entry name" value="GH18_2"/>
    <property type="match status" value="1"/>
</dbReference>
<evidence type="ECO:0000256" key="6">
    <source>
        <dbReference type="ARBA" id="ARBA00023326"/>
    </source>
</evidence>
<feature type="region of interest" description="Disordered" evidence="9">
    <location>
        <begin position="324"/>
        <end position="353"/>
    </location>
</feature>
<dbReference type="SUPFAM" id="SSF51445">
    <property type="entry name" value="(Trans)glycosidases"/>
    <property type="match status" value="1"/>
</dbReference>
<keyword evidence="6" id="KW-0624">Polysaccharide degradation</keyword>
<dbReference type="InterPro" id="IPR001579">
    <property type="entry name" value="Glyco_hydro_18_chit_AS"/>
</dbReference>
<feature type="chain" id="PRO_5007879448" evidence="10">
    <location>
        <begin position="26"/>
        <end position="375"/>
    </location>
</feature>
<feature type="compositionally biased region" description="Low complexity" evidence="9">
    <location>
        <begin position="331"/>
        <end position="348"/>
    </location>
</feature>
<dbReference type="GO" id="GO:0000272">
    <property type="term" value="P:polysaccharide catabolic process"/>
    <property type="evidence" value="ECO:0007669"/>
    <property type="project" value="UniProtKB-KW"/>
</dbReference>
<evidence type="ECO:0000256" key="10">
    <source>
        <dbReference type="SAM" id="SignalP"/>
    </source>
</evidence>
<comment type="catalytic activity">
    <reaction evidence="1">
        <text>Random endo-hydrolysis of N-acetyl-beta-D-glucosaminide (1-&gt;4)-beta-linkages in chitin and chitodextrins.</text>
        <dbReference type="EC" id="3.2.1.14"/>
    </reaction>
</comment>
<dbReference type="OrthoDB" id="3012298at2759"/>
<dbReference type="Pfam" id="PF00704">
    <property type="entry name" value="Glyco_hydro_18"/>
    <property type="match status" value="1"/>
</dbReference>
<dbReference type="InterPro" id="IPR017853">
    <property type="entry name" value="GH"/>
</dbReference>
<protein>
    <submittedName>
        <fullName evidence="12">Glycoside hydrolase family 18 protein</fullName>
    </submittedName>
</protein>
<dbReference type="STRING" id="436010.A0A166S9D0"/>
<reference evidence="12 13" key="1">
    <citation type="journal article" date="2016" name="Mol. Biol. Evol.">
        <title>Comparative Genomics of Early-Diverging Mushroom-Forming Fungi Provides Insights into the Origins of Lignocellulose Decay Capabilities.</title>
        <authorList>
            <person name="Nagy L.G."/>
            <person name="Riley R."/>
            <person name="Tritt A."/>
            <person name="Adam C."/>
            <person name="Daum C."/>
            <person name="Floudas D."/>
            <person name="Sun H."/>
            <person name="Yadav J.S."/>
            <person name="Pangilinan J."/>
            <person name="Larsson K.H."/>
            <person name="Matsuura K."/>
            <person name="Barry K."/>
            <person name="Labutti K."/>
            <person name="Kuo R."/>
            <person name="Ohm R.A."/>
            <person name="Bhattacharya S.S."/>
            <person name="Shirouzu T."/>
            <person name="Yoshinaga Y."/>
            <person name="Martin F.M."/>
            <person name="Grigoriev I.V."/>
            <person name="Hibbett D.S."/>
        </authorList>
    </citation>
    <scope>NUCLEOTIDE SEQUENCE [LARGE SCALE GENOMIC DNA]</scope>
    <source>
        <strain evidence="12 13">CBS 109695</strain>
    </source>
</reference>
<dbReference type="GO" id="GO:0006032">
    <property type="term" value="P:chitin catabolic process"/>
    <property type="evidence" value="ECO:0007669"/>
    <property type="project" value="UniProtKB-KW"/>
</dbReference>
<dbReference type="GO" id="GO:0008843">
    <property type="term" value="F:endochitinase activity"/>
    <property type="evidence" value="ECO:0007669"/>
    <property type="project" value="UniProtKB-EC"/>
</dbReference>
<evidence type="ECO:0000256" key="4">
    <source>
        <dbReference type="ARBA" id="ARBA00023277"/>
    </source>
</evidence>
<organism evidence="12 13">
    <name type="scientific">Athelia psychrophila</name>
    <dbReference type="NCBI Taxonomy" id="1759441"/>
    <lineage>
        <taxon>Eukaryota</taxon>
        <taxon>Fungi</taxon>
        <taxon>Dikarya</taxon>
        <taxon>Basidiomycota</taxon>
        <taxon>Agaricomycotina</taxon>
        <taxon>Agaricomycetes</taxon>
        <taxon>Agaricomycetidae</taxon>
        <taxon>Atheliales</taxon>
        <taxon>Atheliaceae</taxon>
        <taxon>Athelia</taxon>
    </lineage>
</organism>
<dbReference type="AlphaFoldDB" id="A0A166S9D0"/>
<name>A0A166S9D0_9AGAM</name>
<evidence type="ECO:0000256" key="5">
    <source>
        <dbReference type="ARBA" id="ARBA00023295"/>
    </source>
</evidence>
<keyword evidence="13" id="KW-1185">Reference proteome</keyword>
<keyword evidence="4" id="KW-0119">Carbohydrate metabolism</keyword>
<evidence type="ECO:0000256" key="8">
    <source>
        <dbReference type="RuleBase" id="RU004453"/>
    </source>
</evidence>
<comment type="similarity">
    <text evidence="8">Belongs to the glycosyl hydrolase 18 family.</text>
</comment>
<keyword evidence="2 7" id="KW-0378">Hydrolase</keyword>
<feature type="domain" description="GH18" evidence="11">
    <location>
        <begin position="47"/>
        <end position="320"/>
    </location>
</feature>
<dbReference type="Proteomes" id="UP000076532">
    <property type="component" value="Unassembled WGS sequence"/>
</dbReference>
<evidence type="ECO:0000256" key="7">
    <source>
        <dbReference type="RuleBase" id="RU000489"/>
    </source>
</evidence>
<dbReference type="Gene3D" id="3.20.20.80">
    <property type="entry name" value="Glycosidases"/>
    <property type="match status" value="1"/>
</dbReference>
<feature type="signal peptide" evidence="10">
    <location>
        <begin position="1"/>
        <end position="25"/>
    </location>
</feature>
<dbReference type="PROSITE" id="PS01095">
    <property type="entry name" value="GH18_1"/>
    <property type="match status" value="1"/>
</dbReference>
<evidence type="ECO:0000256" key="3">
    <source>
        <dbReference type="ARBA" id="ARBA00023024"/>
    </source>
</evidence>
<proteinExistence type="inferred from homology"/>
<evidence type="ECO:0000256" key="2">
    <source>
        <dbReference type="ARBA" id="ARBA00022801"/>
    </source>
</evidence>
<evidence type="ECO:0000256" key="9">
    <source>
        <dbReference type="SAM" id="MobiDB-lite"/>
    </source>
</evidence>
<evidence type="ECO:0000256" key="1">
    <source>
        <dbReference type="ARBA" id="ARBA00000822"/>
    </source>
</evidence>
<sequence length="375" mass="39158">MTTFSFMRLLALFVAALAISHSVVAAPAEVDARSVTPVKRNYIAAAPHFVIYNDKWVSFPSSSELAGYNVFALSFWLLYGAADQAQDWAEMTAAERTAIKTDYNNAGISLIVSAFGSTDTPASSGADPNLAAQNLATWVKAYDVDGVDIDFEDLQAFNGGTGSAENWLITFTTELRSLLPAGQYIISHAPLAPWFQPAPRWGGGGYLKVDSSVGSLVDFYNVQFYNQGTTEYTTCAGLLTTSSSAWPNTALFQIAASGVSQNKLVIGKPATAADASNGYVDSGTLATCVSQAASKGWKGGVMVWQWPDAESAWIEQVRGSAFPIGGGGGSTTTPPSSPTSSTAVSTPTGGSGSCSGVAAWSTSVAYNGGAKVTYK</sequence>